<feature type="compositionally biased region" description="Polar residues" evidence="1">
    <location>
        <begin position="504"/>
        <end position="513"/>
    </location>
</feature>
<gene>
    <name evidence="2" type="ORF">GUITHDRAFT_111961</name>
</gene>
<name>L1J1U3_GUITC</name>
<feature type="region of interest" description="Disordered" evidence="1">
    <location>
        <begin position="1"/>
        <end position="23"/>
    </location>
</feature>
<feature type="region of interest" description="Disordered" evidence="1">
    <location>
        <begin position="1063"/>
        <end position="1088"/>
    </location>
</feature>
<keyword evidence="4" id="KW-1185">Reference proteome</keyword>
<feature type="compositionally biased region" description="Basic and acidic residues" evidence="1">
    <location>
        <begin position="1175"/>
        <end position="1185"/>
    </location>
</feature>
<feature type="region of interest" description="Disordered" evidence="1">
    <location>
        <begin position="887"/>
        <end position="911"/>
    </location>
</feature>
<dbReference type="KEGG" id="gtt:GUITHDRAFT_111961"/>
<proteinExistence type="predicted"/>
<evidence type="ECO:0000313" key="2">
    <source>
        <dbReference type="EMBL" id="EKX42109.1"/>
    </source>
</evidence>
<feature type="region of interest" description="Disordered" evidence="1">
    <location>
        <begin position="60"/>
        <end position="80"/>
    </location>
</feature>
<organism evidence="2">
    <name type="scientific">Guillardia theta (strain CCMP2712)</name>
    <name type="common">Cryptophyte</name>
    <dbReference type="NCBI Taxonomy" id="905079"/>
    <lineage>
        <taxon>Eukaryota</taxon>
        <taxon>Cryptophyceae</taxon>
        <taxon>Pyrenomonadales</taxon>
        <taxon>Geminigeraceae</taxon>
        <taxon>Guillardia</taxon>
    </lineage>
</organism>
<protein>
    <submittedName>
        <fullName evidence="2 3">Uncharacterized protein</fullName>
    </submittedName>
</protein>
<feature type="region of interest" description="Disordered" evidence="1">
    <location>
        <begin position="1219"/>
        <end position="1240"/>
    </location>
</feature>
<reference evidence="2 4" key="1">
    <citation type="journal article" date="2012" name="Nature">
        <title>Algal genomes reveal evolutionary mosaicism and the fate of nucleomorphs.</title>
        <authorList>
            <consortium name="DOE Joint Genome Institute"/>
            <person name="Curtis B.A."/>
            <person name="Tanifuji G."/>
            <person name="Burki F."/>
            <person name="Gruber A."/>
            <person name="Irimia M."/>
            <person name="Maruyama S."/>
            <person name="Arias M.C."/>
            <person name="Ball S.G."/>
            <person name="Gile G.H."/>
            <person name="Hirakawa Y."/>
            <person name="Hopkins J.F."/>
            <person name="Kuo A."/>
            <person name="Rensing S.A."/>
            <person name="Schmutz J."/>
            <person name="Symeonidi A."/>
            <person name="Elias M."/>
            <person name="Eveleigh R.J."/>
            <person name="Herman E.K."/>
            <person name="Klute M.J."/>
            <person name="Nakayama T."/>
            <person name="Obornik M."/>
            <person name="Reyes-Prieto A."/>
            <person name="Armbrust E.V."/>
            <person name="Aves S.J."/>
            <person name="Beiko R.G."/>
            <person name="Coutinho P."/>
            <person name="Dacks J.B."/>
            <person name="Durnford D.G."/>
            <person name="Fast N.M."/>
            <person name="Green B.R."/>
            <person name="Grisdale C.J."/>
            <person name="Hempel F."/>
            <person name="Henrissat B."/>
            <person name="Hoppner M.P."/>
            <person name="Ishida K."/>
            <person name="Kim E."/>
            <person name="Koreny L."/>
            <person name="Kroth P.G."/>
            <person name="Liu Y."/>
            <person name="Malik S.B."/>
            <person name="Maier U.G."/>
            <person name="McRose D."/>
            <person name="Mock T."/>
            <person name="Neilson J.A."/>
            <person name="Onodera N.T."/>
            <person name="Poole A.M."/>
            <person name="Pritham E.J."/>
            <person name="Richards T.A."/>
            <person name="Rocap G."/>
            <person name="Roy S.W."/>
            <person name="Sarai C."/>
            <person name="Schaack S."/>
            <person name="Shirato S."/>
            <person name="Slamovits C.H."/>
            <person name="Spencer D.F."/>
            <person name="Suzuki S."/>
            <person name="Worden A.Z."/>
            <person name="Zauner S."/>
            <person name="Barry K."/>
            <person name="Bell C."/>
            <person name="Bharti A.K."/>
            <person name="Crow J.A."/>
            <person name="Grimwood J."/>
            <person name="Kramer R."/>
            <person name="Lindquist E."/>
            <person name="Lucas S."/>
            <person name="Salamov A."/>
            <person name="McFadden G.I."/>
            <person name="Lane C.E."/>
            <person name="Keeling P.J."/>
            <person name="Gray M.W."/>
            <person name="Grigoriev I.V."/>
            <person name="Archibald J.M."/>
        </authorList>
    </citation>
    <scope>NUCLEOTIDE SEQUENCE</scope>
    <source>
        <strain evidence="2 4">CCMP2712</strain>
    </source>
</reference>
<sequence length="1407" mass="155171">MFSHDWQELEQEEASQRPSSNRLALDSYDYGPFAKHFLERSKEINGSNVHKDSIEKQQGSAPFNARNAPSPMQPLPGHQQQWSRQGQSDVWVSNVDLRTRSVRCMNVSECGNYLLIAYNLGSAEIWEYAATPTLSDGPSLRFDSSISMNTPELIELASSCAVVAFSNRQKEEIIHVLIGSEFMGRISIWEKKLKSQSPWALKEILGGHRKKVIFEGSAQFVPCDGSAASEVASVKEKFNSGVQSCKRRFECWSLVAVLIHQSPMARTQHVRSDCFRDVPNGKGKVVPYVVCFTQDGNAVIWRSQKSVRGTESILAWKVVERVCYDVGGSGRKDGCVLQMNPSNSSHFLVANEKGVEVLELPQSSDFGNPTTDASGLMHVRNLCINNSQKGGNSLLLFSNCGKILAAIHGLVDVKLWNGCDSSVQPYKEGGSFSFSPGGGERVSSACFLNGAALDDGFKWLLVALDSGVMVSMKCYGAKKQSTFSNLSDSAATSHLSSSFHDLRTSSNSIQRASQPKEASGYRGVSRSDSSPELWEMQTLQDESLICSGRFASALEAANTWDRTLLDRYTDKSVASILNRDLESHGRSLRGKVDLKNAQSGLEGLIEDSWFDVEPSSMLEGHPRLNFLGFTDIWNAGPKVGDLVLAASFGIDSNAFLDAEVLEIRRKDMADAGDVQLGASGKFAVKASNRSQQQAGGVLEAGSVQMHAERREKTRTSECDDIEFKVQYMHGGRAGNCAWLKFHHLFQISSRPAFDTLQGLDLSAFQRKQGSYTRDASKAELVCLCDGVSMRSFYPPRQVLPSYIAAEAGHVNTRPHPLYEPSSSSQRVGVEPAAAARSHLPLTLDAIVERSKDRGASNRFTAEVDEEARSSAKISFSFLLDASQRLLNEGGSSSSKESERAETSEDRACKSLSDSSKGAEHYADRWVLANNSKGYVVFCKDRDDDKKRHCGILVQELSDDSNPTLRVLCKHGCVSLPQFARLCGRITKHPKTYIRVFKFGSASLYNLEKDDNTRQVYRGIAQVRRDEKAEARAPDACFYEYLERFEDEAELCQEVESGVALGGKQSHVGRQNPVKNPTARQQETKAGASVNVQEAAIPVSDLMEVEVEVVEEDQVKSADSRAKSVRSVKVRGKESEEAAAVGKIAAAADKSTRRMKRNPERPEAPNVQTRNKRTRSGVEAEGKGAAEEGTIQDGDREAAPVKGWNTASVPDSLLQQHNLATRSPSKRMRAPEKTSVQGSREEGDEWKLEFALDTDHLVTSAAAVSIKLCSALKARAFKEQFRPKAVRDKWLSAVANATLPELKSLIMDLERFILPSVWDGVYPLQVRGRLIAALADADDRRLQQALAVIAQHICPTMFVAFPFSSASNKHFWRSHDECSSAFVSFHRKKTQEEKQEEQGMEACDQQNE</sequence>
<dbReference type="EMBL" id="JH993019">
    <property type="protein sequence ID" value="EKX42109.1"/>
    <property type="molecule type" value="Genomic_DNA"/>
</dbReference>
<dbReference type="HOGENOM" id="CLU_253938_0_0_1"/>
<accession>L1J1U3</accession>
<dbReference type="EnsemblProtists" id="EKX42109">
    <property type="protein sequence ID" value="EKX42109"/>
    <property type="gene ID" value="GUITHDRAFT_111961"/>
</dbReference>
<dbReference type="Proteomes" id="UP000011087">
    <property type="component" value="Unassembled WGS sequence"/>
</dbReference>
<feature type="compositionally biased region" description="Basic and acidic residues" evidence="1">
    <location>
        <begin position="895"/>
        <end position="908"/>
    </location>
</feature>
<evidence type="ECO:0000256" key="1">
    <source>
        <dbReference type="SAM" id="MobiDB-lite"/>
    </source>
</evidence>
<evidence type="ECO:0000313" key="4">
    <source>
        <dbReference type="Proteomes" id="UP000011087"/>
    </source>
</evidence>
<evidence type="ECO:0000313" key="3">
    <source>
        <dbReference type="EnsemblProtists" id="EKX42109"/>
    </source>
</evidence>
<dbReference type="RefSeq" id="XP_005829089.1">
    <property type="nucleotide sequence ID" value="XM_005829032.1"/>
</dbReference>
<feature type="region of interest" description="Disordered" evidence="1">
    <location>
        <begin position="1146"/>
        <end position="1192"/>
    </location>
</feature>
<reference evidence="3" key="3">
    <citation type="submission" date="2016-03" db="UniProtKB">
        <authorList>
            <consortium name="EnsemblProtists"/>
        </authorList>
    </citation>
    <scope>IDENTIFICATION</scope>
</reference>
<dbReference type="PaxDb" id="55529-EKX42109"/>
<feature type="region of interest" description="Disordered" evidence="1">
    <location>
        <begin position="1388"/>
        <end position="1407"/>
    </location>
</feature>
<feature type="region of interest" description="Disordered" evidence="1">
    <location>
        <begin position="502"/>
        <end position="528"/>
    </location>
</feature>
<reference evidence="4" key="2">
    <citation type="submission" date="2012-11" db="EMBL/GenBank/DDBJ databases">
        <authorList>
            <person name="Kuo A."/>
            <person name="Curtis B.A."/>
            <person name="Tanifuji G."/>
            <person name="Burki F."/>
            <person name="Gruber A."/>
            <person name="Irimia M."/>
            <person name="Maruyama S."/>
            <person name="Arias M.C."/>
            <person name="Ball S.G."/>
            <person name="Gile G.H."/>
            <person name="Hirakawa Y."/>
            <person name="Hopkins J.F."/>
            <person name="Rensing S.A."/>
            <person name="Schmutz J."/>
            <person name="Symeonidi A."/>
            <person name="Elias M."/>
            <person name="Eveleigh R.J."/>
            <person name="Herman E.K."/>
            <person name="Klute M.J."/>
            <person name="Nakayama T."/>
            <person name="Obornik M."/>
            <person name="Reyes-Prieto A."/>
            <person name="Armbrust E.V."/>
            <person name="Aves S.J."/>
            <person name="Beiko R.G."/>
            <person name="Coutinho P."/>
            <person name="Dacks J.B."/>
            <person name="Durnford D.G."/>
            <person name="Fast N.M."/>
            <person name="Green B.R."/>
            <person name="Grisdale C."/>
            <person name="Hempe F."/>
            <person name="Henrissat B."/>
            <person name="Hoppner M.P."/>
            <person name="Ishida K.-I."/>
            <person name="Kim E."/>
            <person name="Koreny L."/>
            <person name="Kroth P.G."/>
            <person name="Liu Y."/>
            <person name="Malik S.-B."/>
            <person name="Maier U.G."/>
            <person name="McRose D."/>
            <person name="Mock T."/>
            <person name="Neilson J.A."/>
            <person name="Onodera N.T."/>
            <person name="Poole A.M."/>
            <person name="Pritham E.J."/>
            <person name="Richards T.A."/>
            <person name="Rocap G."/>
            <person name="Roy S.W."/>
            <person name="Sarai C."/>
            <person name="Schaack S."/>
            <person name="Shirato S."/>
            <person name="Slamovits C.H."/>
            <person name="Spencer D.F."/>
            <person name="Suzuki S."/>
            <person name="Worden A.Z."/>
            <person name="Zauner S."/>
            <person name="Barry K."/>
            <person name="Bell C."/>
            <person name="Bharti A.K."/>
            <person name="Crow J.A."/>
            <person name="Grimwood J."/>
            <person name="Kramer R."/>
            <person name="Lindquist E."/>
            <person name="Lucas S."/>
            <person name="Salamov A."/>
            <person name="McFadden G.I."/>
            <person name="Lane C.E."/>
            <person name="Keeling P.J."/>
            <person name="Gray M.W."/>
            <person name="Grigoriev I.V."/>
            <person name="Archibald J.M."/>
        </authorList>
    </citation>
    <scope>NUCLEOTIDE SEQUENCE</scope>
    <source>
        <strain evidence="4">CCMP2712</strain>
    </source>
</reference>
<dbReference type="GeneID" id="17298760"/>